<organism evidence="1 2">
    <name type="scientific">Pseudovirgaria hyperparasitica</name>
    <dbReference type="NCBI Taxonomy" id="470096"/>
    <lineage>
        <taxon>Eukaryota</taxon>
        <taxon>Fungi</taxon>
        <taxon>Dikarya</taxon>
        <taxon>Ascomycota</taxon>
        <taxon>Pezizomycotina</taxon>
        <taxon>Dothideomycetes</taxon>
        <taxon>Dothideomycetes incertae sedis</taxon>
        <taxon>Acrospermales</taxon>
        <taxon>Acrospermaceae</taxon>
        <taxon>Pseudovirgaria</taxon>
    </lineage>
</organism>
<name>A0A6A6W7A5_9PEZI</name>
<dbReference type="GeneID" id="54485246"/>
<reference evidence="1" key="1">
    <citation type="journal article" date="2020" name="Stud. Mycol.">
        <title>101 Dothideomycetes genomes: a test case for predicting lifestyles and emergence of pathogens.</title>
        <authorList>
            <person name="Haridas S."/>
            <person name="Albert R."/>
            <person name="Binder M."/>
            <person name="Bloem J."/>
            <person name="Labutti K."/>
            <person name="Salamov A."/>
            <person name="Andreopoulos B."/>
            <person name="Baker S."/>
            <person name="Barry K."/>
            <person name="Bills G."/>
            <person name="Bluhm B."/>
            <person name="Cannon C."/>
            <person name="Castanera R."/>
            <person name="Culley D."/>
            <person name="Daum C."/>
            <person name="Ezra D."/>
            <person name="Gonzalez J."/>
            <person name="Henrissat B."/>
            <person name="Kuo A."/>
            <person name="Liang C."/>
            <person name="Lipzen A."/>
            <person name="Lutzoni F."/>
            <person name="Magnuson J."/>
            <person name="Mondo S."/>
            <person name="Nolan M."/>
            <person name="Ohm R."/>
            <person name="Pangilinan J."/>
            <person name="Park H.-J."/>
            <person name="Ramirez L."/>
            <person name="Alfaro M."/>
            <person name="Sun H."/>
            <person name="Tritt A."/>
            <person name="Yoshinaga Y."/>
            <person name="Zwiers L.-H."/>
            <person name="Turgeon B."/>
            <person name="Goodwin S."/>
            <person name="Spatafora J."/>
            <person name="Crous P."/>
            <person name="Grigoriev I."/>
        </authorList>
    </citation>
    <scope>NUCLEOTIDE SEQUENCE</scope>
    <source>
        <strain evidence="1">CBS 121739</strain>
    </source>
</reference>
<dbReference type="EMBL" id="ML996574">
    <property type="protein sequence ID" value="KAF2756961.1"/>
    <property type="molecule type" value="Genomic_DNA"/>
</dbReference>
<dbReference type="RefSeq" id="XP_033599412.1">
    <property type="nucleotide sequence ID" value="XM_033744192.1"/>
</dbReference>
<keyword evidence="2" id="KW-1185">Reference proteome</keyword>
<gene>
    <name evidence="1" type="ORF">EJ05DRAFT_477177</name>
</gene>
<evidence type="ECO:0000313" key="2">
    <source>
        <dbReference type="Proteomes" id="UP000799437"/>
    </source>
</evidence>
<sequence length="163" mass="18789">MQHNSYWLRNAFPDLLYRCILFRAKGLLQVIVGSTPDSANISRSLAIASWRRPEYLILWDLRILPGEDKVVAYEVESEQNVEMWCNMSTTGTVLMRTQTGSKDILSGTPIVDPLTHARTWEEIHRHPSMCIELLQFWLEPTQHQQLSESLMLNNTIADHHGCL</sequence>
<protein>
    <submittedName>
        <fullName evidence="1">Uncharacterized protein</fullName>
    </submittedName>
</protein>
<dbReference type="AlphaFoldDB" id="A0A6A6W7A5"/>
<proteinExistence type="predicted"/>
<dbReference type="Proteomes" id="UP000799437">
    <property type="component" value="Unassembled WGS sequence"/>
</dbReference>
<accession>A0A6A6W7A5</accession>
<evidence type="ECO:0000313" key="1">
    <source>
        <dbReference type="EMBL" id="KAF2756961.1"/>
    </source>
</evidence>